<dbReference type="Gene3D" id="1.20.1070.10">
    <property type="entry name" value="Rhodopsin 7-helix transmembrane proteins"/>
    <property type="match status" value="1"/>
</dbReference>
<dbReference type="PRINTS" id="PR00237">
    <property type="entry name" value="GPCRRHODOPSN"/>
</dbReference>
<evidence type="ECO:0000256" key="4">
    <source>
        <dbReference type="ARBA" id="ARBA00022692"/>
    </source>
</evidence>
<name>A0AAD8D063_ACIOX</name>
<keyword evidence="11 13" id="KW-0675">Receptor</keyword>
<dbReference type="PROSITE" id="PS00238">
    <property type="entry name" value="OPSIN"/>
    <property type="match status" value="1"/>
</dbReference>
<feature type="transmembrane region" description="Helical" evidence="13">
    <location>
        <begin position="168"/>
        <end position="193"/>
    </location>
</feature>
<dbReference type="InterPro" id="IPR017452">
    <property type="entry name" value="GPCR_Rhodpsn_7TM"/>
</dbReference>
<evidence type="ECO:0000256" key="9">
    <source>
        <dbReference type="ARBA" id="ARBA00023136"/>
    </source>
</evidence>
<comment type="subcellular location">
    <subcellularLocation>
        <location evidence="1 13">Membrane</location>
        <topology evidence="1 13">Multi-pass membrane protein</topology>
    </subcellularLocation>
</comment>
<dbReference type="PROSITE" id="PS50262">
    <property type="entry name" value="G_PROTEIN_RECEP_F1_2"/>
    <property type="match status" value="1"/>
</dbReference>
<comment type="similarity">
    <text evidence="13">Belongs to the G-protein coupled receptor 1 family. Opsin subfamily.</text>
</comment>
<dbReference type="GO" id="GO:0007602">
    <property type="term" value="P:phototransduction"/>
    <property type="evidence" value="ECO:0007669"/>
    <property type="project" value="UniProtKB-KW"/>
</dbReference>
<evidence type="ECO:0000313" key="16">
    <source>
        <dbReference type="Proteomes" id="UP001230051"/>
    </source>
</evidence>
<keyword evidence="9 13" id="KW-0472">Membrane</keyword>
<gene>
    <name evidence="15" type="ORF">AOXY_G23630</name>
</gene>
<evidence type="ECO:0000256" key="11">
    <source>
        <dbReference type="ARBA" id="ARBA00023170"/>
    </source>
</evidence>
<feature type="transmembrane region" description="Helical" evidence="13">
    <location>
        <begin position="222"/>
        <end position="245"/>
    </location>
</feature>
<keyword evidence="12 13" id="KW-0807">Transducer</keyword>
<proteinExistence type="inferred from homology"/>
<evidence type="ECO:0000313" key="15">
    <source>
        <dbReference type="EMBL" id="KAK1158623.1"/>
    </source>
</evidence>
<dbReference type="GO" id="GO:0004930">
    <property type="term" value="F:G protein-coupled receptor activity"/>
    <property type="evidence" value="ECO:0007669"/>
    <property type="project" value="UniProtKB-KW"/>
</dbReference>
<dbReference type="AlphaFoldDB" id="A0AAD8D063"/>
<dbReference type="InterPro" id="IPR000276">
    <property type="entry name" value="GPCR_Rhodpsn"/>
</dbReference>
<evidence type="ECO:0000256" key="6">
    <source>
        <dbReference type="ARBA" id="ARBA00022989"/>
    </source>
</evidence>
<keyword evidence="3 13" id="KW-0716">Sensory transduction</keyword>
<dbReference type="InterPro" id="IPR050125">
    <property type="entry name" value="GPCR_opsins"/>
</dbReference>
<feature type="transmembrane region" description="Helical" evidence="13">
    <location>
        <begin position="44"/>
        <end position="62"/>
    </location>
</feature>
<sequence length="320" mass="35427">MPRIGYSILAIIMALFSIASIILNSTVILVTIRYRKLRQPLNYSLVNLAVTDLGVTLTGGLLTTVTNAMGYFSLGRIGCVIEGFCVAFFGIAGLCTVAVIAVERLIVVCKPLRTVTFQSKHAVAGVAFSWIWSFIWNTPPLLGWGSYQLEGVKTSCAPDWYSTDPFNVSYIICYFSLCFTVPFVIIVFSYSHLLWTLRKVSRLGVAEAGSTAKAEAQVARMVIMMVLAFLVCWLPYAAFAMAVVFNPQLHINPIIATVPMYLSKTSTVYNPIIYIFMNRQFRDYAVPFLLCGRNPWATETDGPEEETTISTINISKVAPT</sequence>
<evidence type="ECO:0000256" key="7">
    <source>
        <dbReference type="ARBA" id="ARBA00022991"/>
    </source>
</evidence>
<dbReference type="GO" id="GO:0016020">
    <property type="term" value="C:membrane"/>
    <property type="evidence" value="ECO:0007669"/>
    <property type="project" value="UniProtKB-SubCell"/>
</dbReference>
<evidence type="ECO:0000256" key="2">
    <source>
        <dbReference type="ARBA" id="ARBA00022543"/>
    </source>
</evidence>
<keyword evidence="10" id="KW-1015">Disulfide bond</keyword>
<feature type="transmembrane region" description="Helical" evidence="13">
    <location>
        <begin position="6"/>
        <end position="32"/>
    </location>
</feature>
<keyword evidence="2 13" id="KW-0600">Photoreceptor protein</keyword>
<dbReference type="InterPro" id="IPR001760">
    <property type="entry name" value="Opsin"/>
</dbReference>
<keyword evidence="8 13" id="KW-0297">G-protein coupled receptor</keyword>
<accession>A0AAD8D063</accession>
<evidence type="ECO:0000256" key="5">
    <source>
        <dbReference type="ARBA" id="ARBA00022925"/>
    </source>
</evidence>
<dbReference type="PRINTS" id="PR00238">
    <property type="entry name" value="OPSIN"/>
</dbReference>
<keyword evidence="6 13" id="KW-1133">Transmembrane helix</keyword>
<evidence type="ECO:0000259" key="14">
    <source>
        <dbReference type="PROSITE" id="PS50262"/>
    </source>
</evidence>
<organism evidence="15 16">
    <name type="scientific">Acipenser oxyrinchus oxyrinchus</name>
    <dbReference type="NCBI Taxonomy" id="40147"/>
    <lineage>
        <taxon>Eukaryota</taxon>
        <taxon>Metazoa</taxon>
        <taxon>Chordata</taxon>
        <taxon>Craniata</taxon>
        <taxon>Vertebrata</taxon>
        <taxon>Euteleostomi</taxon>
        <taxon>Actinopterygii</taxon>
        <taxon>Chondrostei</taxon>
        <taxon>Acipenseriformes</taxon>
        <taxon>Acipenseridae</taxon>
        <taxon>Acipenser</taxon>
    </lineage>
</organism>
<evidence type="ECO:0000256" key="1">
    <source>
        <dbReference type="ARBA" id="ARBA00004141"/>
    </source>
</evidence>
<dbReference type="SUPFAM" id="SSF81321">
    <property type="entry name" value="Family A G protein-coupled receptor-like"/>
    <property type="match status" value="1"/>
</dbReference>
<evidence type="ECO:0000256" key="12">
    <source>
        <dbReference type="ARBA" id="ARBA00023224"/>
    </source>
</evidence>
<evidence type="ECO:0000256" key="10">
    <source>
        <dbReference type="ARBA" id="ARBA00023157"/>
    </source>
</evidence>
<reference evidence="15" key="1">
    <citation type="submission" date="2022-02" db="EMBL/GenBank/DDBJ databases">
        <title>Atlantic sturgeon de novo genome assembly.</title>
        <authorList>
            <person name="Stock M."/>
            <person name="Klopp C."/>
            <person name="Guiguen Y."/>
            <person name="Cabau C."/>
            <person name="Parinello H."/>
            <person name="Santidrian Yebra-Pimentel E."/>
            <person name="Kuhl H."/>
            <person name="Dirks R.P."/>
            <person name="Guessner J."/>
            <person name="Wuertz S."/>
            <person name="Du K."/>
            <person name="Schartl M."/>
        </authorList>
    </citation>
    <scope>NUCLEOTIDE SEQUENCE</scope>
    <source>
        <strain evidence="15">STURGEONOMICS-FGT-2020</strain>
        <tissue evidence="15">Whole blood</tissue>
    </source>
</reference>
<keyword evidence="4 13" id="KW-0812">Transmembrane</keyword>
<comment type="caution">
    <text evidence="13">Lacks conserved residue(s) required for the propagation of feature annotation.</text>
</comment>
<keyword evidence="7 13" id="KW-0157">Chromophore</keyword>
<feature type="transmembrane region" description="Helical" evidence="13">
    <location>
        <begin position="122"/>
        <end position="139"/>
    </location>
</feature>
<dbReference type="InterPro" id="IPR027430">
    <property type="entry name" value="Retinal_BS"/>
</dbReference>
<feature type="transmembrane region" description="Helical" evidence="13">
    <location>
        <begin position="74"/>
        <end position="102"/>
    </location>
</feature>
<evidence type="ECO:0000256" key="13">
    <source>
        <dbReference type="RuleBase" id="RU004951"/>
    </source>
</evidence>
<dbReference type="CDD" id="cd15075">
    <property type="entry name" value="7tmA_Parapinopsin"/>
    <property type="match status" value="1"/>
</dbReference>
<dbReference type="EMBL" id="JAGXEW010000024">
    <property type="protein sequence ID" value="KAK1158623.1"/>
    <property type="molecule type" value="Genomic_DNA"/>
</dbReference>
<comment type="caution">
    <text evidence="15">The sequence shown here is derived from an EMBL/GenBank/DDBJ whole genome shotgun (WGS) entry which is preliminary data.</text>
</comment>
<evidence type="ECO:0000256" key="8">
    <source>
        <dbReference type="ARBA" id="ARBA00023040"/>
    </source>
</evidence>
<keyword evidence="5 13" id="KW-0681">Retinal protein</keyword>
<keyword evidence="16" id="KW-1185">Reference proteome</keyword>
<dbReference type="GO" id="GO:0007601">
    <property type="term" value="P:visual perception"/>
    <property type="evidence" value="ECO:0007669"/>
    <property type="project" value="InterPro"/>
</dbReference>
<dbReference type="FunFam" id="1.20.1070.10:FF:000391">
    <property type="entry name" value="Parapinopsin b"/>
    <property type="match status" value="1"/>
</dbReference>
<evidence type="ECO:0000256" key="3">
    <source>
        <dbReference type="ARBA" id="ARBA00022606"/>
    </source>
</evidence>
<protein>
    <submittedName>
        <fullName evidence="15">Parapinopsin-like</fullName>
    </submittedName>
</protein>
<feature type="domain" description="G-protein coupled receptors family 1 profile" evidence="14">
    <location>
        <begin position="23"/>
        <end position="274"/>
    </location>
</feature>
<dbReference type="GO" id="GO:0009881">
    <property type="term" value="F:photoreceptor activity"/>
    <property type="evidence" value="ECO:0007669"/>
    <property type="project" value="UniProtKB-KW"/>
</dbReference>
<dbReference type="Pfam" id="PF00001">
    <property type="entry name" value="7tm_1"/>
    <property type="match status" value="1"/>
</dbReference>
<dbReference type="Proteomes" id="UP001230051">
    <property type="component" value="Unassembled WGS sequence"/>
</dbReference>
<dbReference type="PANTHER" id="PTHR24240">
    <property type="entry name" value="OPSIN"/>
    <property type="match status" value="1"/>
</dbReference>